<gene>
    <name evidence="1" type="ORF">MOOR_00770</name>
</gene>
<sequence length="38" mass="4171">MHVVAVGNVFILTILRVLFLISPLISAIYLAVTKKPGY</sequence>
<accession>A0A1J5NN88</accession>
<dbReference type="EMBL" id="MIHH01000001">
    <property type="protein sequence ID" value="OIQ10007.1"/>
    <property type="molecule type" value="Genomic_DNA"/>
</dbReference>
<dbReference type="Proteomes" id="UP000182743">
    <property type="component" value="Unassembled WGS sequence"/>
</dbReference>
<organism evidence="1 2">
    <name type="scientific">Neomoorella thermoacetica</name>
    <name type="common">Clostridium thermoaceticum</name>
    <dbReference type="NCBI Taxonomy" id="1525"/>
    <lineage>
        <taxon>Bacteria</taxon>
        <taxon>Bacillati</taxon>
        <taxon>Bacillota</taxon>
        <taxon>Clostridia</taxon>
        <taxon>Neomoorellales</taxon>
        <taxon>Neomoorellaceae</taxon>
        <taxon>Neomoorella</taxon>
    </lineage>
</organism>
<dbReference type="AlphaFoldDB" id="A0A1J5NN88"/>
<reference evidence="1 2" key="1">
    <citation type="submission" date="2016-08" db="EMBL/GenBank/DDBJ databases">
        <title>Genome-based comparison of Moorella thermoacetic strains.</title>
        <authorList>
            <person name="Poehlein A."/>
            <person name="Bengelsdorf F.R."/>
            <person name="Esser C."/>
            <person name="Duerre P."/>
            <person name="Daniel R."/>
        </authorList>
    </citation>
    <scope>NUCLEOTIDE SEQUENCE [LARGE SCALE GENOMIC DNA]</scope>
    <source>
        <strain evidence="1 2">DSM 11768</strain>
    </source>
</reference>
<evidence type="ECO:0000313" key="1">
    <source>
        <dbReference type="EMBL" id="OIQ10007.1"/>
    </source>
</evidence>
<comment type="caution">
    <text evidence="1">The sequence shown here is derived from an EMBL/GenBank/DDBJ whole genome shotgun (WGS) entry which is preliminary data.</text>
</comment>
<dbReference type="KEGG" id="mthz:MOTHA_c24970"/>
<name>A0A1J5NN88_NEOTH</name>
<dbReference type="KEGG" id="mtho:MOTHE_c24250"/>
<proteinExistence type="predicted"/>
<evidence type="ECO:0000313" key="2">
    <source>
        <dbReference type="Proteomes" id="UP000182743"/>
    </source>
</evidence>
<protein>
    <submittedName>
        <fullName evidence="1">Uncharacterized protein</fullName>
    </submittedName>
</protein>